<organism evidence="1 2">
    <name type="scientific">Sphaerochaeta halotolerans</name>
    <dbReference type="NCBI Taxonomy" id="2293840"/>
    <lineage>
        <taxon>Bacteria</taxon>
        <taxon>Pseudomonadati</taxon>
        <taxon>Spirochaetota</taxon>
        <taxon>Spirochaetia</taxon>
        <taxon>Spirochaetales</taxon>
        <taxon>Sphaerochaetaceae</taxon>
        <taxon>Sphaerochaeta</taxon>
    </lineage>
</organism>
<dbReference type="AlphaFoldDB" id="A0A372MLL5"/>
<evidence type="ECO:0000313" key="2">
    <source>
        <dbReference type="Proteomes" id="UP000264002"/>
    </source>
</evidence>
<evidence type="ECO:0000313" key="1">
    <source>
        <dbReference type="EMBL" id="RFU96293.1"/>
    </source>
</evidence>
<protein>
    <submittedName>
        <fullName evidence="1">Iron-sulfur cluster repair di-iron protein, ric</fullName>
    </submittedName>
</protein>
<dbReference type="Proteomes" id="UP000264002">
    <property type="component" value="Unassembled WGS sequence"/>
</dbReference>
<proteinExistence type="predicted"/>
<dbReference type="EMBL" id="QUWK01000001">
    <property type="protein sequence ID" value="RFU96293.1"/>
    <property type="molecule type" value="Genomic_DNA"/>
</dbReference>
<dbReference type="OrthoDB" id="9797132at2"/>
<comment type="caution">
    <text evidence="1">The sequence shown here is derived from an EMBL/GenBank/DDBJ whole genome shotgun (WGS) entry which is preliminary data.</text>
</comment>
<name>A0A372MLL5_9SPIR</name>
<gene>
    <name evidence="1" type="ORF">DYP60_00660</name>
</gene>
<reference evidence="2" key="1">
    <citation type="submission" date="2018-08" db="EMBL/GenBank/DDBJ databases">
        <authorList>
            <person name="Grouzdev D.S."/>
            <person name="Krutkina M.S."/>
        </authorList>
    </citation>
    <scope>NUCLEOTIDE SEQUENCE [LARGE SCALE GENOMIC DNA]</scope>
    <source>
        <strain evidence="2">4-11</strain>
    </source>
</reference>
<keyword evidence="2" id="KW-1185">Reference proteome</keyword>
<dbReference type="RefSeq" id="WP_117328937.1">
    <property type="nucleotide sequence ID" value="NZ_QUWK01000001.1"/>
</dbReference>
<reference evidence="1 2" key="2">
    <citation type="submission" date="2018-09" db="EMBL/GenBank/DDBJ databases">
        <title>Genome of Sphaerochaeta halotolerans strain 4-11.</title>
        <authorList>
            <person name="Nazina T.N."/>
            <person name="Sokolova D.S."/>
        </authorList>
    </citation>
    <scope>NUCLEOTIDE SEQUENCE [LARGE SCALE GENOMIC DNA]</scope>
    <source>
        <strain evidence="1 2">4-11</strain>
    </source>
</reference>
<accession>A0A372MLL5</accession>
<sequence length="102" mass="12322">MKNTASFAQLKKEYLNVLKQYIPIVDRVHGSNHPEFHEVRRIFENMNKQMEQADVKSTELQEFFSQLRRSTQDYRIPEDVCESYEAVYRMLSELDETYHRSE</sequence>